<evidence type="ECO:0000313" key="3">
    <source>
        <dbReference type="Proteomes" id="UP001155483"/>
    </source>
</evidence>
<feature type="domain" description="Haem-binding" evidence="1">
    <location>
        <begin position="12"/>
        <end position="147"/>
    </location>
</feature>
<sequence>MRTTSKILLGLLIVLIAIQFIKPTRNINPQTQQGSIINYMSVPENVQGILKKACYDCHSNNTKYPWYANIQPVAWYLAHHVNEGKEKLNFDEFASYKAKKQDHKLEEVVETVEKGEMPVSSYTFIHKEAKLSEQEKTLLIGWAKKARASLSVAALNH</sequence>
<dbReference type="AlphaFoldDB" id="A0A9X2XNJ6"/>
<proteinExistence type="predicted"/>
<reference evidence="2" key="2">
    <citation type="submission" date="2023-04" db="EMBL/GenBank/DDBJ databases">
        <title>Paracnuella aquatica gen. nov., sp. nov., a member of the family Chitinophagaceae isolated from a hot spring.</title>
        <authorList>
            <person name="Wang C."/>
        </authorList>
    </citation>
    <scope>NUCLEOTIDE SEQUENCE</scope>
    <source>
        <strain evidence="2">LB-8</strain>
    </source>
</reference>
<reference evidence="2" key="1">
    <citation type="submission" date="2022-09" db="EMBL/GenBank/DDBJ databases">
        <authorList>
            <person name="Yuan C."/>
            <person name="Ke Z."/>
        </authorList>
    </citation>
    <scope>NUCLEOTIDE SEQUENCE</scope>
    <source>
        <strain evidence="2">LB-8</strain>
    </source>
</reference>
<dbReference type="SMART" id="SM01235">
    <property type="entry name" value="Haem_bd"/>
    <property type="match status" value="1"/>
</dbReference>
<dbReference type="InterPro" id="IPR025992">
    <property type="entry name" value="Haem-bd"/>
</dbReference>
<name>A0A9X2XNJ6_9BACT</name>
<protein>
    <submittedName>
        <fullName evidence="2">Heme-binding domain-containing protein</fullName>
    </submittedName>
</protein>
<evidence type="ECO:0000259" key="1">
    <source>
        <dbReference type="SMART" id="SM01235"/>
    </source>
</evidence>
<organism evidence="2 3">
    <name type="scientific">Paraflavisolibacter caeni</name>
    <dbReference type="NCBI Taxonomy" id="2982496"/>
    <lineage>
        <taxon>Bacteria</taxon>
        <taxon>Pseudomonadati</taxon>
        <taxon>Bacteroidota</taxon>
        <taxon>Chitinophagia</taxon>
        <taxon>Chitinophagales</taxon>
        <taxon>Chitinophagaceae</taxon>
        <taxon>Paraflavisolibacter</taxon>
    </lineage>
</organism>
<dbReference type="EMBL" id="JAOTIF010000003">
    <property type="protein sequence ID" value="MCU7548923.1"/>
    <property type="molecule type" value="Genomic_DNA"/>
</dbReference>
<keyword evidence="3" id="KW-1185">Reference proteome</keyword>
<dbReference type="Pfam" id="PF14376">
    <property type="entry name" value="Haem_bd"/>
    <property type="match status" value="1"/>
</dbReference>
<comment type="caution">
    <text evidence="2">The sequence shown here is derived from an EMBL/GenBank/DDBJ whole genome shotgun (WGS) entry which is preliminary data.</text>
</comment>
<accession>A0A9X2XNJ6</accession>
<evidence type="ECO:0000313" key="2">
    <source>
        <dbReference type="EMBL" id="MCU7548923.1"/>
    </source>
</evidence>
<dbReference type="RefSeq" id="WP_279296368.1">
    <property type="nucleotide sequence ID" value="NZ_JAOTIF010000003.1"/>
</dbReference>
<gene>
    <name evidence="2" type="ORF">OCK74_07335</name>
</gene>
<dbReference type="Proteomes" id="UP001155483">
    <property type="component" value="Unassembled WGS sequence"/>
</dbReference>